<dbReference type="InterPro" id="IPR037803">
    <property type="entry name" value="PRG_PH"/>
</dbReference>
<dbReference type="SUPFAM" id="SSF48097">
    <property type="entry name" value="Regulator of G-protein signaling, RGS"/>
    <property type="match status" value="1"/>
</dbReference>
<dbReference type="SUPFAM" id="SSF50729">
    <property type="entry name" value="PH domain-like"/>
    <property type="match status" value="1"/>
</dbReference>
<feature type="compositionally biased region" description="Pro residues" evidence="9">
    <location>
        <begin position="148"/>
        <end position="160"/>
    </location>
</feature>
<dbReference type="InterPro" id="IPR044926">
    <property type="entry name" value="RGS_subdomain_2"/>
</dbReference>
<feature type="compositionally biased region" description="Low complexity" evidence="9">
    <location>
        <begin position="1375"/>
        <end position="1385"/>
    </location>
</feature>
<dbReference type="InterPro" id="IPR001849">
    <property type="entry name" value="PH_domain"/>
</dbReference>
<proteinExistence type="predicted"/>
<feature type="region of interest" description="Disordered" evidence="9">
    <location>
        <begin position="1132"/>
        <end position="1218"/>
    </location>
</feature>
<dbReference type="Gene3D" id="1.10.167.10">
    <property type="entry name" value="Regulator of G-protein Signalling 4, domain 2"/>
    <property type="match status" value="1"/>
</dbReference>
<keyword evidence="7" id="KW-0175">Coiled coil</keyword>
<evidence type="ECO:0000259" key="12">
    <source>
        <dbReference type="PROSITE" id="PS50106"/>
    </source>
</evidence>
<dbReference type="SMART" id="SM00228">
    <property type="entry name" value="PDZ"/>
    <property type="match status" value="1"/>
</dbReference>
<comment type="subcellular location">
    <subcellularLocation>
        <location evidence="2">Cytoplasm</location>
    </subcellularLocation>
    <subcellularLocation>
        <location evidence="1">Membrane</location>
    </subcellularLocation>
</comment>
<organism evidence="13 14">
    <name type="scientific">Apteryx mantelli</name>
    <name type="common">North Island brown kiwi</name>
    <dbReference type="NCBI Taxonomy" id="2696672"/>
    <lineage>
        <taxon>Eukaryota</taxon>
        <taxon>Metazoa</taxon>
        <taxon>Chordata</taxon>
        <taxon>Craniata</taxon>
        <taxon>Vertebrata</taxon>
        <taxon>Euteleostomi</taxon>
        <taxon>Archelosauria</taxon>
        <taxon>Archosauria</taxon>
        <taxon>Dinosauria</taxon>
        <taxon>Saurischia</taxon>
        <taxon>Theropoda</taxon>
        <taxon>Coelurosauria</taxon>
        <taxon>Aves</taxon>
        <taxon>Palaeognathae</taxon>
        <taxon>Apterygiformes</taxon>
        <taxon>Apterygidae</taxon>
        <taxon>Apteryx</taxon>
    </lineage>
</organism>
<dbReference type="InterPro" id="IPR001478">
    <property type="entry name" value="PDZ"/>
</dbReference>
<dbReference type="CDD" id="cd23069">
    <property type="entry name" value="PDZ_ARHGEF11-12-like"/>
    <property type="match status" value="1"/>
</dbReference>
<dbReference type="Gene3D" id="1.20.900.10">
    <property type="entry name" value="Dbl homology (DH) domain"/>
    <property type="match status" value="1"/>
</dbReference>
<feature type="compositionally biased region" description="Low complexity" evidence="9">
    <location>
        <begin position="1521"/>
        <end position="1537"/>
    </location>
</feature>
<dbReference type="Pfam" id="PF00595">
    <property type="entry name" value="PDZ"/>
    <property type="match status" value="1"/>
</dbReference>
<dbReference type="RefSeq" id="XP_067169268.1">
    <property type="nucleotide sequence ID" value="XM_067313167.1"/>
</dbReference>
<evidence type="ECO:0000313" key="14">
    <source>
        <dbReference type="RefSeq" id="XP_067169268.1"/>
    </source>
</evidence>
<dbReference type="InterPro" id="IPR000219">
    <property type="entry name" value="DH_dom"/>
</dbReference>
<feature type="compositionally biased region" description="Basic and acidic residues" evidence="9">
    <location>
        <begin position="650"/>
        <end position="686"/>
    </location>
</feature>
<feature type="domain" description="DH" evidence="11">
    <location>
        <begin position="783"/>
        <end position="972"/>
    </location>
</feature>
<dbReference type="SMART" id="SM00325">
    <property type="entry name" value="RhoGEF"/>
    <property type="match status" value="1"/>
</dbReference>
<dbReference type="Gene3D" id="2.30.29.30">
    <property type="entry name" value="Pleckstrin-homology domain (PH domain)/Phosphotyrosine-binding domain (PTB)"/>
    <property type="match status" value="1"/>
</dbReference>
<protein>
    <submittedName>
        <fullName evidence="14">Rho guanine nucleotide exchange factor 11 isoform X1</fullName>
    </submittedName>
</protein>
<dbReference type="InterPro" id="IPR011993">
    <property type="entry name" value="PH-like_dom_sf"/>
</dbReference>
<keyword evidence="13" id="KW-1185">Reference proteome</keyword>
<feature type="domain" description="PH" evidence="10">
    <location>
        <begin position="1014"/>
        <end position="1127"/>
    </location>
</feature>
<dbReference type="Proteomes" id="UP001652627">
    <property type="component" value="Chromosome 31"/>
</dbReference>
<dbReference type="PROSITE" id="PS50003">
    <property type="entry name" value="PH_DOMAIN"/>
    <property type="match status" value="1"/>
</dbReference>
<feature type="compositionally biased region" description="Polar residues" evidence="9">
    <location>
        <begin position="630"/>
        <end position="641"/>
    </location>
</feature>
<feature type="region of interest" description="Disordered" evidence="9">
    <location>
        <begin position="1"/>
        <end position="41"/>
    </location>
</feature>
<keyword evidence="5" id="KW-0597">Phosphoprotein</keyword>
<dbReference type="PANTHER" id="PTHR45872:SF1">
    <property type="entry name" value="RHO GUANINE NUCLEOTIDE EXCHANGE FACTOR 11"/>
    <property type="match status" value="1"/>
</dbReference>
<dbReference type="InterPro" id="IPR037889">
    <property type="entry name" value="PDZRhoGEF_RGS"/>
</dbReference>
<feature type="region of interest" description="Disordered" evidence="9">
    <location>
        <begin position="127"/>
        <end position="175"/>
    </location>
</feature>
<dbReference type="CDD" id="cd00160">
    <property type="entry name" value="RhoGEF"/>
    <property type="match status" value="1"/>
</dbReference>
<evidence type="ECO:0000256" key="7">
    <source>
        <dbReference type="ARBA" id="ARBA00023054"/>
    </source>
</evidence>
<dbReference type="PROSITE" id="PS50010">
    <property type="entry name" value="DH_2"/>
    <property type="match status" value="1"/>
</dbReference>
<evidence type="ECO:0000256" key="9">
    <source>
        <dbReference type="SAM" id="MobiDB-lite"/>
    </source>
</evidence>
<keyword evidence="4" id="KW-0963">Cytoplasm</keyword>
<feature type="compositionally biased region" description="Low complexity" evidence="9">
    <location>
        <begin position="10"/>
        <end position="22"/>
    </location>
</feature>
<evidence type="ECO:0000256" key="4">
    <source>
        <dbReference type="ARBA" id="ARBA00022490"/>
    </source>
</evidence>
<dbReference type="Pfam" id="PF17838">
    <property type="entry name" value="PH_16"/>
    <property type="match status" value="1"/>
</dbReference>
<dbReference type="PANTHER" id="PTHR45872">
    <property type="entry name" value="RHO GUANINE NUCLEOTIDE EXCHANGE FACTOR 2, ISOFORM D"/>
    <property type="match status" value="1"/>
</dbReference>
<keyword evidence="8" id="KW-0472">Membrane</keyword>
<evidence type="ECO:0000256" key="8">
    <source>
        <dbReference type="ARBA" id="ARBA00023136"/>
    </source>
</evidence>
<keyword evidence="6" id="KW-0344">Guanine-nucleotide releasing factor</keyword>
<feature type="region of interest" description="Disordered" evidence="9">
    <location>
        <begin position="561"/>
        <end position="583"/>
    </location>
</feature>
<feature type="region of interest" description="Disordered" evidence="9">
    <location>
        <begin position="1317"/>
        <end position="1458"/>
    </location>
</feature>
<feature type="compositionally biased region" description="Basic and acidic residues" evidence="9">
    <location>
        <begin position="570"/>
        <end position="582"/>
    </location>
</feature>
<dbReference type="PROSITE" id="PS50106">
    <property type="entry name" value="PDZ"/>
    <property type="match status" value="1"/>
</dbReference>
<evidence type="ECO:0000313" key="13">
    <source>
        <dbReference type="Proteomes" id="UP001652627"/>
    </source>
</evidence>
<dbReference type="GeneID" id="106495088"/>
<dbReference type="CDD" id="cd13391">
    <property type="entry name" value="PH_PRG"/>
    <property type="match status" value="1"/>
</dbReference>
<dbReference type="InterPro" id="IPR001331">
    <property type="entry name" value="GDS_CDC24_CS"/>
</dbReference>
<accession>A0ABM4FWE2</accession>
<dbReference type="InterPro" id="IPR016137">
    <property type="entry name" value="RGS"/>
</dbReference>
<evidence type="ECO:0000259" key="11">
    <source>
        <dbReference type="PROSITE" id="PS50010"/>
    </source>
</evidence>
<feature type="region of interest" description="Disordered" evidence="9">
    <location>
        <begin position="624"/>
        <end position="729"/>
    </location>
</feature>
<feature type="compositionally biased region" description="Acidic residues" evidence="9">
    <location>
        <begin position="1197"/>
        <end position="1213"/>
    </location>
</feature>
<dbReference type="CDD" id="cd08753">
    <property type="entry name" value="RGS_PDZRhoGEF"/>
    <property type="match status" value="1"/>
</dbReference>
<evidence type="ECO:0000256" key="3">
    <source>
        <dbReference type="ARBA" id="ARBA00022468"/>
    </source>
</evidence>
<dbReference type="SMART" id="SM00315">
    <property type="entry name" value="RGS"/>
    <property type="match status" value="1"/>
</dbReference>
<dbReference type="InterPro" id="IPR041020">
    <property type="entry name" value="PH_16"/>
</dbReference>
<reference evidence="14" key="1">
    <citation type="submission" date="2025-08" db="UniProtKB">
        <authorList>
            <consortium name="RefSeq"/>
        </authorList>
    </citation>
    <scope>IDENTIFICATION</scope>
    <source>
        <tissue evidence="14">Blood</tissue>
    </source>
</reference>
<name>A0ABM4FWE2_9AVES</name>
<dbReference type="Gene3D" id="2.30.42.10">
    <property type="match status" value="1"/>
</dbReference>
<dbReference type="InterPro" id="IPR036034">
    <property type="entry name" value="PDZ_sf"/>
</dbReference>
<dbReference type="InterPro" id="IPR015212">
    <property type="entry name" value="RGS-like_dom"/>
</dbReference>
<evidence type="ECO:0000256" key="6">
    <source>
        <dbReference type="ARBA" id="ARBA00022658"/>
    </source>
</evidence>
<dbReference type="Pfam" id="PF09128">
    <property type="entry name" value="RGS-like"/>
    <property type="match status" value="1"/>
</dbReference>
<keyword evidence="3" id="KW-0343">GTPase activation</keyword>
<evidence type="ECO:0000259" key="10">
    <source>
        <dbReference type="PROSITE" id="PS50003"/>
    </source>
</evidence>
<dbReference type="InterPro" id="IPR035899">
    <property type="entry name" value="DBL_dom_sf"/>
</dbReference>
<dbReference type="InterPro" id="IPR036305">
    <property type="entry name" value="RGS_sf"/>
</dbReference>
<evidence type="ECO:0000256" key="5">
    <source>
        <dbReference type="ARBA" id="ARBA00022553"/>
    </source>
</evidence>
<feature type="region of interest" description="Disordered" evidence="9">
    <location>
        <begin position="1492"/>
        <end position="1557"/>
    </location>
</feature>
<dbReference type="PROSITE" id="PS00741">
    <property type="entry name" value="DH_1"/>
    <property type="match status" value="1"/>
</dbReference>
<evidence type="ECO:0000256" key="1">
    <source>
        <dbReference type="ARBA" id="ARBA00004370"/>
    </source>
</evidence>
<dbReference type="SUPFAM" id="SSF50156">
    <property type="entry name" value="PDZ domain-like"/>
    <property type="match status" value="1"/>
</dbReference>
<feature type="domain" description="PDZ" evidence="12">
    <location>
        <begin position="48"/>
        <end position="112"/>
    </location>
</feature>
<dbReference type="SUPFAM" id="SSF48065">
    <property type="entry name" value="DBL homology domain (DH-domain)"/>
    <property type="match status" value="1"/>
</dbReference>
<dbReference type="Pfam" id="PF00621">
    <property type="entry name" value="RhoGEF"/>
    <property type="match status" value="1"/>
</dbReference>
<feature type="compositionally biased region" description="Low complexity" evidence="9">
    <location>
        <begin position="700"/>
        <end position="713"/>
    </location>
</feature>
<gene>
    <name evidence="14" type="primary">ARHGEF11</name>
</gene>
<sequence>MSVRPPQTALDRLSSLSSLGDSSSERRSPGHHHQPSDSTETTGLVQRCVIIQKDQHGFGFTVSGDRIVLVQSVRPGGAAMRAGVQEGDRIVKVNGTMVTNSSHLEVVKLIKSGAYVALTLLGSPPPSVGLSNSQQDVSMAGAPHVSPTRPPPPPPPPLPPQRITGPKPLQDPEVQKHATQILRNMLRQEEAELQRFYEVYSRNPATVVEEQIEGARRRVSQLQLKIRQETGGSVDLGRLSGDAGLANSRVTEVCSLCPGRLSLDSQDGDSGLESGTERFPSVSEISLNRNSVLSDHGLDSPRTSPIITSRMCQHHRRQGSDTAFAPSAEQGLDRTARPLIIGPEEDCDPGYFNNECDSLFQDLGKLKSRPAHLGVFLRYIFSQADPSPLLFYLCADVCQQTTTKDSRILGKDIWNIFLDRNAPLRVKVSEHLLAEIETRLRYGDDVRVALFEAQEMVMPEIQEQIQDYRTKRTMGLGSLYGENDLLDLDGDPQKERQVAEKQLAQLGDILSKYEEDRSSPMAFALSTYMNHTGIRSREPRLASTSEKAQFLPDKDKWLPFFPKTKKSSGTKKDKDAMEDKKRNPILKYIGKPKISQSTFHVPLSPVEAVKPGNVRNIIQHFENNQHYETQEPGTQRLSTGSFPEDLLESDSSRSEVKLGRSESLKGREEMKKSRKAENVPRSRSDVDMDAAAEATRLHQSASSSASSLSTRSLENPTPPYTPKMGRRSIESPNLGFGVDPFLPHLLEDDQGQLSDLEPELDSQNWQHMVSREVVANLPQKEIDRQEVINELFATEGSHLRILRVLDLLFYQRMKKESLLSREELALLFPNLPDVIEIHNSLSESMKKLREEGPIIKEIGDLMLSRFDGLAKEEIQQVTADFCSYQSIALELIKTKQRKESRFQIFMQEAESNPQCRRLQLKDLIISEMQRLTKYPLLLENILKHTEAGTSEHDKLCRARDQCRDILKYVNEAVKRAENRHRLEGYQKRLDATSLERTNNPLAAEFKSLDLTSRRMIHEGPLTWRISKDKTVDLHVLLLEDLLVLLQKQDEKLVLKCHSKTALGSSDNKQTFSPVLKLSSVLIRSVATDKRALFIICTSELGPQIYELVALTSSEKNTWMEVLEEAVQRAMRNATFPPKRRTPEPTRTAPSGLVLQDPDVSPILSQSNSSGAEAEESSSADDNPAELLGKEKHPALLEEPEAESSEVEEGEEEPPAAPLAAETGVEPADALLAERPGPAMRLALPGPVFVEGLAEAALEDVENLRLLILRRLLPCRDAEPEDDLTPTPSIIGGAGQAWDSVLSSQDSASQEVLTEPLGQAGPAEDTAPGPSRVAGGTTEPMPRASREEMGPAAAAEDQSSYKVVRKAPAEGAKEATPSPSSSQSETELQEGGGANVDGNYFYVSMPAGPPESCTEPEAPAQPPSPGAASPGAPQHGDEEPAGPSAAEGPPEPPAPSGAIHDVDLIFRTIEQLTLKLNRLKAVETAHRELLQSLGQSSSAEATPVGGSGAEMDGWSQRPPSPDSDSPLSRSLRSLQCSRTSVPGCRAPLAQDPARDAAL</sequence>
<evidence type="ECO:0000256" key="2">
    <source>
        <dbReference type="ARBA" id="ARBA00004496"/>
    </source>
</evidence>
<dbReference type="SMART" id="SM00233">
    <property type="entry name" value="PH"/>
    <property type="match status" value="1"/>
</dbReference>